<comment type="caution">
    <text evidence="1">The sequence shown here is derived from an EMBL/GenBank/DDBJ whole genome shotgun (WGS) entry which is preliminary data.</text>
</comment>
<evidence type="ECO:0000313" key="2">
    <source>
        <dbReference type="Proteomes" id="UP001498421"/>
    </source>
</evidence>
<proteinExistence type="predicted"/>
<gene>
    <name evidence="1" type="ORF">QQZ08_008541</name>
</gene>
<name>A0ABR1HTT0_9HYPO</name>
<dbReference type="EMBL" id="JAZAVK010000089">
    <property type="protein sequence ID" value="KAK7424658.1"/>
    <property type="molecule type" value="Genomic_DNA"/>
</dbReference>
<evidence type="ECO:0000313" key="1">
    <source>
        <dbReference type="EMBL" id="KAK7424658.1"/>
    </source>
</evidence>
<organism evidence="1 2">
    <name type="scientific">Neonectria magnoliae</name>
    <dbReference type="NCBI Taxonomy" id="2732573"/>
    <lineage>
        <taxon>Eukaryota</taxon>
        <taxon>Fungi</taxon>
        <taxon>Dikarya</taxon>
        <taxon>Ascomycota</taxon>
        <taxon>Pezizomycotina</taxon>
        <taxon>Sordariomycetes</taxon>
        <taxon>Hypocreomycetidae</taxon>
        <taxon>Hypocreales</taxon>
        <taxon>Nectriaceae</taxon>
        <taxon>Neonectria</taxon>
    </lineage>
</organism>
<dbReference type="Proteomes" id="UP001498421">
    <property type="component" value="Unassembled WGS sequence"/>
</dbReference>
<keyword evidence="2" id="KW-1185">Reference proteome</keyword>
<protein>
    <submittedName>
        <fullName evidence="1">Uncharacterized protein</fullName>
    </submittedName>
</protein>
<sequence>MEEIQVPPERSPPARLTSLDAIAEDAKFGNVQGPAAFGKSTYAPFGLWKAPTALCPDMLVIHAVAEYKLRPVQRRREGEWSRASTQNPMFELATMTYGALLQKLKKNSTPTKGVPQQQGWGFDQLPRRVLVILDVDSFSLGADNLTLDAIEANVIPALGSIVARFLSGRPHSRNLVYAKAQLAAVLTIGLREIIHVDADAVRLEDIKTVKLVGFTSSIAYMGTLWMVLALIRTVPSLSHDPGQSIIKAKAQKAMQLAVELASSVLDAHETQLAPPATRLELLSGEDVRILYALVPASIARSLIDWRKIRAENSGEPIVIGFYTHAARDSKNLATVITDWNWIPESTVRRWADLFGSGSLSHSTTMYPLGVNDDEV</sequence>
<accession>A0ABR1HTT0</accession>
<reference evidence="1 2" key="1">
    <citation type="journal article" date="2025" name="Microbiol. Resour. Announc.">
        <title>Draft genome sequences for Neonectria magnoliae and Neonectria punicea, canker pathogens of Liriodendron tulipifera and Acer saccharum in West Virginia.</title>
        <authorList>
            <person name="Petronek H.M."/>
            <person name="Kasson M.T."/>
            <person name="Metheny A.M."/>
            <person name="Stauder C.M."/>
            <person name="Lovett B."/>
            <person name="Lynch S.C."/>
            <person name="Garnas J.R."/>
            <person name="Kasson L.R."/>
            <person name="Stajich J.E."/>
        </authorList>
    </citation>
    <scope>NUCLEOTIDE SEQUENCE [LARGE SCALE GENOMIC DNA]</scope>
    <source>
        <strain evidence="1 2">NRRL 64651</strain>
    </source>
</reference>